<feature type="compositionally biased region" description="Basic and acidic residues" evidence="1">
    <location>
        <begin position="70"/>
        <end position="80"/>
    </location>
</feature>
<feature type="compositionally biased region" description="Polar residues" evidence="1">
    <location>
        <begin position="365"/>
        <end position="382"/>
    </location>
</feature>
<feature type="region of interest" description="Disordered" evidence="1">
    <location>
        <begin position="1"/>
        <end position="395"/>
    </location>
</feature>
<feature type="compositionally biased region" description="Basic and acidic residues" evidence="1">
    <location>
        <begin position="341"/>
        <end position="350"/>
    </location>
</feature>
<proteinExistence type="predicted"/>
<evidence type="ECO:0000313" key="3">
    <source>
        <dbReference type="Proteomes" id="UP001281410"/>
    </source>
</evidence>
<reference evidence="2" key="1">
    <citation type="journal article" date="2023" name="Plant J.">
        <title>Genome sequences and population genomics provide insights into the demographic history, inbreeding, and mutation load of two 'living fossil' tree species of Dipteronia.</title>
        <authorList>
            <person name="Feng Y."/>
            <person name="Comes H.P."/>
            <person name="Chen J."/>
            <person name="Zhu S."/>
            <person name="Lu R."/>
            <person name="Zhang X."/>
            <person name="Li P."/>
            <person name="Qiu J."/>
            <person name="Olsen K.M."/>
            <person name="Qiu Y."/>
        </authorList>
    </citation>
    <scope>NUCLEOTIDE SEQUENCE</scope>
    <source>
        <strain evidence="2">NBL</strain>
    </source>
</reference>
<keyword evidence="3" id="KW-1185">Reference proteome</keyword>
<dbReference type="EMBL" id="JANJYJ010000005">
    <property type="protein sequence ID" value="KAK3211808.1"/>
    <property type="molecule type" value="Genomic_DNA"/>
</dbReference>
<dbReference type="Proteomes" id="UP001281410">
    <property type="component" value="Unassembled WGS sequence"/>
</dbReference>
<organism evidence="2 3">
    <name type="scientific">Dipteronia sinensis</name>
    <dbReference type="NCBI Taxonomy" id="43782"/>
    <lineage>
        <taxon>Eukaryota</taxon>
        <taxon>Viridiplantae</taxon>
        <taxon>Streptophyta</taxon>
        <taxon>Embryophyta</taxon>
        <taxon>Tracheophyta</taxon>
        <taxon>Spermatophyta</taxon>
        <taxon>Magnoliopsida</taxon>
        <taxon>eudicotyledons</taxon>
        <taxon>Gunneridae</taxon>
        <taxon>Pentapetalae</taxon>
        <taxon>rosids</taxon>
        <taxon>malvids</taxon>
        <taxon>Sapindales</taxon>
        <taxon>Sapindaceae</taxon>
        <taxon>Hippocastanoideae</taxon>
        <taxon>Acereae</taxon>
        <taxon>Dipteronia</taxon>
    </lineage>
</organism>
<accession>A0AAE0E713</accession>
<dbReference type="AlphaFoldDB" id="A0AAE0E713"/>
<comment type="caution">
    <text evidence="2">The sequence shown here is derived from an EMBL/GenBank/DDBJ whole genome shotgun (WGS) entry which is preliminary data.</text>
</comment>
<feature type="compositionally biased region" description="Polar residues" evidence="1">
    <location>
        <begin position="172"/>
        <end position="186"/>
    </location>
</feature>
<feature type="compositionally biased region" description="Polar residues" evidence="1">
    <location>
        <begin position="108"/>
        <end position="121"/>
    </location>
</feature>
<feature type="compositionally biased region" description="Basic and acidic residues" evidence="1">
    <location>
        <begin position="273"/>
        <end position="288"/>
    </location>
</feature>
<feature type="compositionally biased region" description="Polar residues" evidence="1">
    <location>
        <begin position="325"/>
        <end position="338"/>
    </location>
</feature>
<gene>
    <name evidence="2" type="ORF">Dsin_016514</name>
</gene>
<evidence type="ECO:0000256" key="1">
    <source>
        <dbReference type="SAM" id="MobiDB-lite"/>
    </source>
</evidence>
<feature type="compositionally biased region" description="Basic and acidic residues" evidence="1">
    <location>
        <begin position="150"/>
        <end position="161"/>
    </location>
</feature>
<protein>
    <submittedName>
        <fullName evidence="2">Uncharacterized protein</fullName>
    </submittedName>
</protein>
<feature type="compositionally biased region" description="Basic and acidic residues" evidence="1">
    <location>
        <begin position="40"/>
        <end position="57"/>
    </location>
</feature>
<sequence>MARRDRWKYPPQPPPDPVPSEQVKCCCSWFKPKSKSSDPSNKRNENSYAPKPEEEQGKATYQKEYSNGNKKLDERRDARRVQKGQGNQNSWFVPELDERRDAPKWQGTVDNMQPNDSSGFSRDQRVIPKINKYTENDPVETTKNGALQEFKGKQVWTHDQENSDGIPRNMKPSPQNHKFSSPGQVNKQEEIKKKGKHTGPNSTNVTKRKNGGYSSEEKQRSNVPNEEDNNSSHGGTRPDPIKNKGKGNNGSLGATRLDPTKSCTVEQAGPWNDRIKNRKEDILEDHQKALQKPEYNHGINRDTGLDLNIPEQQAGPRKEKESNHIKNTYENVLEQQNKVVHKPEYKKESSSPEQAGIPKRREKQGINTNHEYTNPHNPSTTIAGREEKRKDSPMH</sequence>
<name>A0AAE0E713_9ROSI</name>
<evidence type="ECO:0000313" key="2">
    <source>
        <dbReference type="EMBL" id="KAK3211808.1"/>
    </source>
</evidence>
<feature type="compositionally biased region" description="Basic and acidic residues" evidence="1">
    <location>
        <begin position="384"/>
        <end position="395"/>
    </location>
</feature>